<reference evidence="2" key="2">
    <citation type="submission" date="2016-04" db="UniProtKB">
        <authorList>
            <consortium name="EnsemblMetazoa"/>
        </authorList>
    </citation>
    <scope>IDENTIFICATION</scope>
</reference>
<dbReference type="Proteomes" id="UP000005205">
    <property type="component" value="Unassembled WGS sequence"/>
</dbReference>
<reference evidence="3" key="1">
    <citation type="journal article" date="2011" name="PLoS Genet.">
        <title>The genome sequence of the leaf-cutter ant Atta cephalotes reveals insights into its obligate symbiotic lifestyle.</title>
        <authorList>
            <person name="Suen G."/>
            <person name="Teiling C."/>
            <person name="Li L."/>
            <person name="Holt C."/>
            <person name="Abouheif E."/>
            <person name="Bornberg-Bauer E."/>
            <person name="Bouffard P."/>
            <person name="Caldera E.J."/>
            <person name="Cash E."/>
            <person name="Cavanaugh A."/>
            <person name="Denas O."/>
            <person name="Elhaik E."/>
            <person name="Fave M.J."/>
            <person name="Gadau J."/>
            <person name="Gibson J.D."/>
            <person name="Graur D."/>
            <person name="Grubbs K.J."/>
            <person name="Hagen D.E."/>
            <person name="Harkins T.T."/>
            <person name="Helmkampf M."/>
            <person name="Hu H."/>
            <person name="Johnson B.R."/>
            <person name="Kim J."/>
            <person name="Marsh S.E."/>
            <person name="Moeller J.A."/>
            <person name="Munoz-Torres M.C."/>
            <person name="Murphy M.C."/>
            <person name="Naughton M.C."/>
            <person name="Nigam S."/>
            <person name="Overson R."/>
            <person name="Rajakumar R."/>
            <person name="Reese J.T."/>
            <person name="Scott J.J."/>
            <person name="Smith C.R."/>
            <person name="Tao S."/>
            <person name="Tsutsui N.D."/>
            <person name="Viljakainen L."/>
            <person name="Wissler L."/>
            <person name="Yandell M.D."/>
            <person name="Zimmer F."/>
            <person name="Taylor J."/>
            <person name="Slater S.C."/>
            <person name="Clifton S.W."/>
            <person name="Warren W.C."/>
            <person name="Elsik C.G."/>
            <person name="Smith C.D."/>
            <person name="Weinstock G.M."/>
            <person name="Gerardo N.M."/>
            <person name="Currie C.R."/>
        </authorList>
    </citation>
    <scope>NUCLEOTIDE SEQUENCE [LARGE SCALE GENOMIC DNA]</scope>
</reference>
<feature type="compositionally biased region" description="Polar residues" evidence="1">
    <location>
        <begin position="139"/>
        <end position="149"/>
    </location>
</feature>
<evidence type="ECO:0000313" key="3">
    <source>
        <dbReference type="Proteomes" id="UP000005205"/>
    </source>
</evidence>
<dbReference type="InParanoid" id="A0A158NHW1"/>
<proteinExistence type="predicted"/>
<dbReference type="KEGG" id="acep:105620220"/>
<dbReference type="EnsemblMetazoa" id="XM_012201729.1">
    <property type="protein sequence ID" value="XP_012057119.1"/>
    <property type="gene ID" value="LOC105620220"/>
</dbReference>
<accession>A0A158NHW1</accession>
<evidence type="ECO:0000313" key="2">
    <source>
        <dbReference type="EnsemblMetazoa" id="XP_012057119.1"/>
    </source>
</evidence>
<dbReference type="OrthoDB" id="8190480at2759"/>
<sequence>METIKHLWNVNQFIMKLKCPLVTDLQMFYMQKCKNFGNSIELPQQNFGSSTACSHCGSLWSTVDHQVRIAKGRKMSKSVKKIVRYIKENPDQKIPKIRATLVQKSIKNEMNRLVIKCSICSKNTELPFKKKSHLKPVKLNNSQIETPQSNHKKKKKKSKDKTAGLNISGCTPVLQLNKKDNNVTPTISPAITPKIISSNKKSISPKTSKKLNIERLKRIMENKTPSKTKNLHSFLAELC</sequence>
<dbReference type="AlphaFoldDB" id="A0A158NHW1"/>
<keyword evidence="3" id="KW-1185">Reference proteome</keyword>
<gene>
    <name evidence="2" type="primary">105620220</name>
</gene>
<evidence type="ECO:0000256" key="1">
    <source>
        <dbReference type="SAM" id="MobiDB-lite"/>
    </source>
</evidence>
<feature type="region of interest" description="Disordered" evidence="1">
    <location>
        <begin position="136"/>
        <end position="164"/>
    </location>
</feature>
<dbReference type="FunCoup" id="A0A158NHW1">
    <property type="interactions" value="21"/>
</dbReference>
<protein>
    <submittedName>
        <fullName evidence="2">Uncharacterized protein</fullName>
    </submittedName>
</protein>
<name>A0A158NHW1_ATTCE</name>
<dbReference type="InterPro" id="IPR029779">
    <property type="entry name" value="Rmp24-like"/>
</dbReference>
<feature type="compositionally biased region" description="Basic residues" evidence="1">
    <location>
        <begin position="150"/>
        <end position="159"/>
    </location>
</feature>
<organism evidence="2 3">
    <name type="scientific">Atta cephalotes</name>
    <name type="common">Leafcutter ant</name>
    <dbReference type="NCBI Taxonomy" id="12957"/>
    <lineage>
        <taxon>Eukaryota</taxon>
        <taxon>Metazoa</taxon>
        <taxon>Ecdysozoa</taxon>
        <taxon>Arthropoda</taxon>
        <taxon>Hexapoda</taxon>
        <taxon>Insecta</taxon>
        <taxon>Pterygota</taxon>
        <taxon>Neoptera</taxon>
        <taxon>Endopterygota</taxon>
        <taxon>Hymenoptera</taxon>
        <taxon>Apocrita</taxon>
        <taxon>Aculeata</taxon>
        <taxon>Formicoidea</taxon>
        <taxon>Formicidae</taxon>
        <taxon>Myrmicinae</taxon>
        <taxon>Atta</taxon>
    </lineage>
</organism>
<dbReference type="EMBL" id="ADTU01001749">
    <property type="status" value="NOT_ANNOTATED_CDS"/>
    <property type="molecule type" value="Genomic_DNA"/>
</dbReference>
<dbReference type="Pfam" id="PF15719">
    <property type="entry name" value="Rmp24-like"/>
    <property type="match status" value="1"/>
</dbReference>
<dbReference type="eggNOG" id="ENOG502SDDA">
    <property type="taxonomic scope" value="Eukaryota"/>
</dbReference>